<dbReference type="SMART" id="SM00327">
    <property type="entry name" value="VWA"/>
    <property type="match status" value="1"/>
</dbReference>
<evidence type="ECO:0000259" key="1">
    <source>
        <dbReference type="PROSITE" id="PS50234"/>
    </source>
</evidence>
<dbReference type="Gene3D" id="3.40.190.10">
    <property type="entry name" value="Periplasmic binding protein-like II"/>
    <property type="match status" value="2"/>
</dbReference>
<dbReference type="Gene3D" id="3.40.50.410">
    <property type="entry name" value="von Willebrand factor, type A domain"/>
    <property type="match status" value="1"/>
</dbReference>
<dbReference type="InterPro" id="IPR036465">
    <property type="entry name" value="vWFA_dom_sf"/>
</dbReference>
<feature type="domain" description="VWFA" evidence="1">
    <location>
        <begin position="342"/>
        <end position="505"/>
    </location>
</feature>
<gene>
    <name evidence="2" type="ORF">SAMN05661109_02130</name>
</gene>
<accession>A0A1H9V9L0</accession>
<dbReference type="PANTHER" id="PTHR30632">
    <property type="entry name" value="MOLYBDATE-BINDING PERIPLASMIC PROTEIN"/>
    <property type="match status" value="1"/>
</dbReference>
<protein>
    <submittedName>
        <fullName evidence="2">Ca-activated chloride channel family protein</fullName>
    </submittedName>
</protein>
<sequence>MKRLLVAILAAVVVGLTGCSETSVQLPIGGGERMDFDQEPLTIVAATELKDLEGLVGEASEDLGFPIELEFPAGTLANSQSLKSGEFDGTKDATWFATNRYVDLIGADHKLANETSIATSPVAFGVWEDASQRLGWNNHQPTWSEFGEAAGRKEFSFGMTDPNSSNSGFSSLLSVATALADTGQALSYEDIDRIVEPMAQLYQAQEMVSGSSGWLADTFVNNPGEVDAIINYESNLHQLREEGHPITVIVPADGVISADYPLSTLAQPKGAQAGQKVEALVEWLMEHQQEIANTYRRPVGEVDELPAPVREQLAIELAFPSERGIVEELLHVYNNGLRAPGSTTFVLDTSGSMDGERLDSLKDIMHSLIDGSASTETGNVGLRDNELVSLLAFSDEPYSSVTVTFGHDNPQSIRDLSAYVDGLVGVGDTALYQALLQALEEADTDHGIPSIVLLSDGLVTRGPDYQGFVDAYGHLPEEIKDIPVFIILYGEASAEEMEDLAELTGGAVFDALNGDLHGAFKEIRGYQ</sequence>
<dbReference type="Pfam" id="PF13519">
    <property type="entry name" value="VWA_2"/>
    <property type="match status" value="1"/>
</dbReference>
<dbReference type="PROSITE" id="PS50234">
    <property type="entry name" value="VWFA"/>
    <property type="match status" value="1"/>
</dbReference>
<dbReference type="SUPFAM" id="SSF53300">
    <property type="entry name" value="vWA-like"/>
    <property type="match status" value="1"/>
</dbReference>
<reference evidence="3" key="1">
    <citation type="submission" date="2016-10" db="EMBL/GenBank/DDBJ databases">
        <authorList>
            <person name="Varghese N."/>
            <person name="Submissions S."/>
        </authorList>
    </citation>
    <scope>NUCLEOTIDE SEQUENCE [LARGE SCALE GENOMIC DNA]</scope>
    <source>
        <strain evidence="3">DSM 20524</strain>
    </source>
</reference>
<dbReference type="InterPro" id="IPR050682">
    <property type="entry name" value="ModA/WtpA"/>
</dbReference>
<dbReference type="PANTHER" id="PTHR30632:SF0">
    <property type="entry name" value="SULFATE-BINDING PROTEIN"/>
    <property type="match status" value="1"/>
</dbReference>
<dbReference type="AlphaFoldDB" id="A0A1H9V9L0"/>
<dbReference type="GO" id="GO:0015689">
    <property type="term" value="P:molybdate ion transport"/>
    <property type="evidence" value="ECO:0007669"/>
    <property type="project" value="TreeGrafter"/>
</dbReference>
<dbReference type="Pfam" id="PF13531">
    <property type="entry name" value="SBP_bac_11"/>
    <property type="match status" value="1"/>
</dbReference>
<dbReference type="InterPro" id="IPR002035">
    <property type="entry name" value="VWF_A"/>
</dbReference>
<name>A0A1H9V9L0_9CORY</name>
<organism evidence="2 3">
    <name type="scientific">Corynebacterium cystitidis DSM 20524</name>
    <dbReference type="NCBI Taxonomy" id="1121357"/>
    <lineage>
        <taxon>Bacteria</taxon>
        <taxon>Bacillati</taxon>
        <taxon>Actinomycetota</taxon>
        <taxon>Actinomycetes</taxon>
        <taxon>Mycobacteriales</taxon>
        <taxon>Corynebacteriaceae</taxon>
        <taxon>Corynebacterium</taxon>
    </lineage>
</organism>
<dbReference type="CDD" id="cd00198">
    <property type="entry name" value="vWFA"/>
    <property type="match status" value="1"/>
</dbReference>
<dbReference type="GO" id="GO:0030973">
    <property type="term" value="F:molybdate ion binding"/>
    <property type="evidence" value="ECO:0007669"/>
    <property type="project" value="TreeGrafter"/>
</dbReference>
<keyword evidence="3" id="KW-1185">Reference proteome</keyword>
<dbReference type="EMBL" id="FOGQ01000011">
    <property type="protein sequence ID" value="SES18466.1"/>
    <property type="molecule type" value="Genomic_DNA"/>
</dbReference>
<dbReference type="Proteomes" id="UP000198929">
    <property type="component" value="Unassembled WGS sequence"/>
</dbReference>
<proteinExistence type="predicted"/>
<dbReference type="SUPFAM" id="SSF53850">
    <property type="entry name" value="Periplasmic binding protein-like II"/>
    <property type="match status" value="1"/>
</dbReference>
<evidence type="ECO:0000313" key="3">
    <source>
        <dbReference type="Proteomes" id="UP000198929"/>
    </source>
</evidence>
<dbReference type="STRING" id="1121357.SAMN05661109_02130"/>
<dbReference type="PROSITE" id="PS51257">
    <property type="entry name" value="PROKAR_LIPOPROTEIN"/>
    <property type="match status" value="1"/>
</dbReference>
<evidence type="ECO:0000313" key="2">
    <source>
        <dbReference type="EMBL" id="SES18466.1"/>
    </source>
</evidence>